<evidence type="ECO:0000313" key="2">
    <source>
        <dbReference type="Proteomes" id="UP000190637"/>
    </source>
</evidence>
<dbReference type="Gene3D" id="2.30.110.10">
    <property type="entry name" value="Electron Transport, Fmn-binding Protein, Chain A"/>
    <property type="match status" value="1"/>
</dbReference>
<keyword evidence="2" id="KW-1185">Reference proteome</keyword>
<organism evidence="1 2">
    <name type="scientific">Marinactinospora thermotolerans DSM 45154</name>
    <dbReference type="NCBI Taxonomy" id="1122192"/>
    <lineage>
        <taxon>Bacteria</taxon>
        <taxon>Bacillati</taxon>
        <taxon>Actinomycetota</taxon>
        <taxon>Actinomycetes</taxon>
        <taxon>Streptosporangiales</taxon>
        <taxon>Nocardiopsidaceae</taxon>
        <taxon>Marinactinospora</taxon>
    </lineage>
</organism>
<dbReference type="OrthoDB" id="163266at2"/>
<name>A0A1T4PKX1_9ACTN</name>
<accession>A0A1T4PKX1</accession>
<dbReference type="STRING" id="1122192.SAMN02745673_01861"/>
<dbReference type="AlphaFoldDB" id="A0A1T4PKX1"/>
<gene>
    <name evidence="1" type="ORF">SAMN02745673_01861</name>
</gene>
<dbReference type="EMBL" id="FUWS01000004">
    <property type="protein sequence ID" value="SJZ92001.1"/>
    <property type="molecule type" value="Genomic_DNA"/>
</dbReference>
<dbReference type="NCBIfam" id="TIGR00026">
    <property type="entry name" value="hi_GC_TIGR00026"/>
    <property type="match status" value="1"/>
</dbReference>
<dbReference type="InterPro" id="IPR012349">
    <property type="entry name" value="Split_barrel_FMN-bd"/>
</dbReference>
<dbReference type="Proteomes" id="UP000190637">
    <property type="component" value="Unassembled WGS sequence"/>
</dbReference>
<proteinExistence type="predicted"/>
<protein>
    <submittedName>
        <fullName evidence="1">Deazaflavin-dependent oxidoreductase, nitroreductase family</fullName>
    </submittedName>
</protein>
<evidence type="ECO:0000313" key="1">
    <source>
        <dbReference type="EMBL" id="SJZ92001.1"/>
    </source>
</evidence>
<dbReference type="GO" id="GO:0016491">
    <property type="term" value="F:oxidoreductase activity"/>
    <property type="evidence" value="ECO:0007669"/>
    <property type="project" value="InterPro"/>
</dbReference>
<reference evidence="1 2" key="1">
    <citation type="submission" date="2017-02" db="EMBL/GenBank/DDBJ databases">
        <authorList>
            <person name="Peterson S.W."/>
        </authorList>
    </citation>
    <scope>NUCLEOTIDE SEQUENCE [LARGE SCALE GENOMIC DNA]</scope>
    <source>
        <strain evidence="1 2">DSM 45154</strain>
    </source>
</reference>
<dbReference type="InterPro" id="IPR004378">
    <property type="entry name" value="F420H2_quin_Rdtase"/>
</dbReference>
<dbReference type="Pfam" id="PF04075">
    <property type="entry name" value="F420H2_quin_red"/>
    <property type="match status" value="1"/>
</dbReference>
<dbReference type="RefSeq" id="WP_078761205.1">
    <property type="nucleotide sequence ID" value="NZ_FUWS01000004.1"/>
</dbReference>
<sequence length="160" mass="17723">MTPSGPPRTPLRRALFRAPILLYRVGLGRLLGRRLVLVTHIGRVSGRPRRVVLEVVGREPETGGLLVASGYGARSQWLRNITREPRIRFQVGHRVHEGRAVPLSPEESGRRLAEYARARPRTAAALMRAIGHEVDGTAAGYERLGADREHGVPIVALRPR</sequence>